<dbReference type="Gene3D" id="1.20.1600.10">
    <property type="entry name" value="Outer membrane efflux proteins (OEP)"/>
    <property type="match status" value="1"/>
</dbReference>
<gene>
    <name evidence="1" type="ORF">L284_02450</name>
</gene>
<name>T0JBL2_9SPHN</name>
<reference evidence="1 2" key="1">
    <citation type="journal article" date="2013" name="Genome Announc.">
        <title>Genome Sequence of Novosphingobium lindaniclasticum LE124T, Isolated from a Hexachlorocyclohexane Dumpsite.</title>
        <authorList>
            <person name="Saxena A."/>
            <person name="Nayyar N."/>
            <person name="Sangwan N."/>
            <person name="Kumari R."/>
            <person name="Khurana J.P."/>
            <person name="Lal R."/>
        </authorList>
    </citation>
    <scope>NUCLEOTIDE SEQUENCE [LARGE SCALE GENOMIC DNA]</scope>
    <source>
        <strain evidence="1 2">LE124</strain>
    </source>
</reference>
<dbReference type="PANTHER" id="PTHR30203">
    <property type="entry name" value="OUTER MEMBRANE CATION EFFLUX PROTEIN"/>
    <property type="match status" value="1"/>
</dbReference>
<evidence type="ECO:0000313" key="1">
    <source>
        <dbReference type="EMBL" id="EQB19294.1"/>
    </source>
</evidence>
<dbReference type="EMBL" id="ATHL01000019">
    <property type="protein sequence ID" value="EQB19294.1"/>
    <property type="molecule type" value="Genomic_DNA"/>
</dbReference>
<organism evidence="1 2">
    <name type="scientific">Novosphingobium lindaniclasticum LE124</name>
    <dbReference type="NCBI Taxonomy" id="1096930"/>
    <lineage>
        <taxon>Bacteria</taxon>
        <taxon>Pseudomonadati</taxon>
        <taxon>Pseudomonadota</taxon>
        <taxon>Alphaproteobacteria</taxon>
        <taxon>Sphingomonadales</taxon>
        <taxon>Sphingomonadaceae</taxon>
        <taxon>Novosphingobium</taxon>
    </lineage>
</organism>
<proteinExistence type="predicted"/>
<evidence type="ECO:0008006" key="3">
    <source>
        <dbReference type="Google" id="ProtNLM"/>
    </source>
</evidence>
<keyword evidence="2" id="KW-1185">Reference proteome</keyword>
<dbReference type="AlphaFoldDB" id="T0JBL2"/>
<dbReference type="eggNOG" id="COG1538">
    <property type="taxonomic scope" value="Bacteria"/>
</dbReference>
<dbReference type="Proteomes" id="UP000015527">
    <property type="component" value="Unassembled WGS sequence"/>
</dbReference>
<dbReference type="SUPFAM" id="SSF56954">
    <property type="entry name" value="Outer membrane efflux proteins (OEP)"/>
    <property type="match status" value="1"/>
</dbReference>
<evidence type="ECO:0000313" key="2">
    <source>
        <dbReference type="Proteomes" id="UP000015527"/>
    </source>
</evidence>
<protein>
    <recommendedName>
        <fullName evidence="3">TolC family protein</fullName>
    </recommendedName>
</protein>
<accession>T0JBL2</accession>
<comment type="caution">
    <text evidence="1">The sequence shown here is derived from an EMBL/GenBank/DDBJ whole genome shotgun (WGS) entry which is preliminary data.</text>
</comment>
<dbReference type="OrthoDB" id="7494745at2"/>
<dbReference type="InterPro" id="IPR010131">
    <property type="entry name" value="MdtP/NodT-like"/>
</dbReference>
<sequence length="421" mass="44510">MRSMIASARFAAIAALVRNPVVIRRARGPFVSALGVGLSLALAGCATSKAPETHAALTIAPPVEAPQDGDWWRAAGDPLLANLIERGLAADNDLACRAARLREQEETDASASRRLSGKVRALVGKDEAPERDAARMAWAYAYAQARADRATEVALAYVQVRRLQQILMLRTERLDQFRDNAVIAEFRRQAGLVTAIDGGLGNSMAGVADTDVAATRARYDEARGRLSALTGMTDTDLLTALGDKADIPTFAAPASPPSEARGASLHRADLLALRSRLEASLAHEKVTQEQLDAAIGAPEDPATPQALRDALQKLAKAEEGARAEIASTRVALAAFDKREAALAETAAQAKRAVTDARSAYRAGFGDFATLYVTEAAALAAEEARVGLKADRAATVIRLHKQEGFGWSAADLDPPVGTATCD</sequence>
<dbReference type="PATRIC" id="fig|1096930.3.peg.479"/>
<dbReference type="PANTHER" id="PTHR30203:SF30">
    <property type="entry name" value="OUTER MEMBRANE PROTEIN-RELATED"/>
    <property type="match status" value="1"/>
</dbReference>